<gene>
    <name evidence="2" type="ORF">PECUL_23A057422</name>
</gene>
<dbReference type="EMBL" id="OW240912">
    <property type="protein sequence ID" value="CAH2224996.1"/>
    <property type="molecule type" value="Genomic_DNA"/>
</dbReference>
<evidence type="ECO:0000313" key="2">
    <source>
        <dbReference type="EMBL" id="CAH2224996.1"/>
    </source>
</evidence>
<organism evidence="2 3">
    <name type="scientific">Pelobates cultripes</name>
    <name type="common">Western spadefoot toad</name>
    <dbReference type="NCBI Taxonomy" id="61616"/>
    <lineage>
        <taxon>Eukaryota</taxon>
        <taxon>Metazoa</taxon>
        <taxon>Chordata</taxon>
        <taxon>Craniata</taxon>
        <taxon>Vertebrata</taxon>
        <taxon>Euteleostomi</taxon>
        <taxon>Amphibia</taxon>
        <taxon>Batrachia</taxon>
        <taxon>Anura</taxon>
        <taxon>Pelobatoidea</taxon>
        <taxon>Pelobatidae</taxon>
        <taxon>Pelobates</taxon>
    </lineage>
</organism>
<evidence type="ECO:0000313" key="3">
    <source>
        <dbReference type="Proteomes" id="UP001295444"/>
    </source>
</evidence>
<evidence type="ECO:0000256" key="1">
    <source>
        <dbReference type="SAM" id="MobiDB-lite"/>
    </source>
</evidence>
<reference evidence="2" key="1">
    <citation type="submission" date="2022-03" db="EMBL/GenBank/DDBJ databases">
        <authorList>
            <person name="Alioto T."/>
            <person name="Alioto T."/>
            <person name="Gomez Garrido J."/>
        </authorList>
    </citation>
    <scope>NUCLEOTIDE SEQUENCE</scope>
</reference>
<name>A0AAD1R6K3_PELCU</name>
<dbReference type="Gene3D" id="3.30.70.1820">
    <property type="entry name" value="L1 transposable element, RRM domain"/>
    <property type="match status" value="1"/>
</dbReference>
<feature type="region of interest" description="Disordered" evidence="1">
    <location>
        <begin position="126"/>
        <end position="156"/>
    </location>
</feature>
<sequence length="156" mass="17825">MEASMVTKADLQTLTAPIQDTLRAELASIRTEVATQTLERSAEAQSTRVVATNTAVSRQGEKLLAMRRHLEDIANRCRRCNIQICGLPEAEEEANVEDTMSGLFRSILQDEAPQRFEFERAHRALRPRTTEDSPRPCYRKRNSWKARPQNLRTETI</sequence>
<dbReference type="Proteomes" id="UP001295444">
    <property type="component" value="Chromosome 01"/>
</dbReference>
<accession>A0AAD1R6K3</accession>
<protein>
    <submittedName>
        <fullName evidence="2">Uncharacterized protein</fullName>
    </submittedName>
</protein>
<dbReference type="AlphaFoldDB" id="A0AAD1R6K3"/>
<proteinExistence type="predicted"/>
<keyword evidence="3" id="KW-1185">Reference proteome</keyword>